<dbReference type="InterPro" id="IPR051403">
    <property type="entry name" value="NosZ/Cyto_c_oxidase_sub2"/>
</dbReference>
<dbReference type="GO" id="GO:0016020">
    <property type="term" value="C:membrane"/>
    <property type="evidence" value="ECO:0007669"/>
    <property type="project" value="InterPro"/>
</dbReference>
<dbReference type="CDD" id="cd13913">
    <property type="entry name" value="ba3_CcO_II_C"/>
    <property type="match status" value="1"/>
</dbReference>
<dbReference type="GO" id="GO:0005507">
    <property type="term" value="F:copper ion binding"/>
    <property type="evidence" value="ECO:0007669"/>
    <property type="project" value="InterPro"/>
</dbReference>
<feature type="region of interest" description="Disordered" evidence="4">
    <location>
        <begin position="255"/>
        <end position="295"/>
    </location>
</feature>
<evidence type="ECO:0000313" key="7">
    <source>
        <dbReference type="EMBL" id="MCU4752442.1"/>
    </source>
</evidence>
<evidence type="ECO:0000256" key="3">
    <source>
        <dbReference type="ARBA" id="ARBA00023008"/>
    </source>
</evidence>
<dbReference type="InterPro" id="IPR001505">
    <property type="entry name" value="Copper_CuA"/>
</dbReference>
<evidence type="ECO:0000256" key="1">
    <source>
        <dbReference type="ARBA" id="ARBA00004196"/>
    </source>
</evidence>
<accession>A0AAP3E725</accession>
<dbReference type="Gene3D" id="2.60.40.420">
    <property type="entry name" value="Cupredoxins - blue copper proteins"/>
    <property type="match status" value="1"/>
</dbReference>
<dbReference type="SUPFAM" id="SSF49503">
    <property type="entry name" value="Cupredoxins"/>
    <property type="match status" value="1"/>
</dbReference>
<dbReference type="PROSITE" id="PS00078">
    <property type="entry name" value="COX2"/>
    <property type="match status" value="1"/>
</dbReference>
<dbReference type="InterPro" id="IPR034214">
    <property type="entry name" value="Ba3_CcO_II_C"/>
</dbReference>
<feature type="compositionally biased region" description="Acidic residues" evidence="4">
    <location>
        <begin position="273"/>
        <end position="295"/>
    </location>
</feature>
<reference evidence="7 8" key="1">
    <citation type="submission" date="2022-09" db="EMBL/GenBank/DDBJ databases">
        <title>Enrichment on poylsaccharides allowed isolation of novel metabolic and taxonomic groups of Haloarchaea.</title>
        <authorList>
            <person name="Sorokin D.Y."/>
            <person name="Elcheninov A.G."/>
            <person name="Khizhniak T.V."/>
            <person name="Kolganova T.V."/>
            <person name="Kublanov I.V."/>
        </authorList>
    </citation>
    <scope>NUCLEOTIDE SEQUENCE [LARGE SCALE GENOMIC DNA]</scope>
    <source>
        <strain evidence="7 8">AArc-curdl1</strain>
    </source>
</reference>
<organism evidence="7 8">
    <name type="scientific">Natronosalvus hydrolyticus</name>
    <dbReference type="NCBI Taxonomy" id="2979988"/>
    <lineage>
        <taxon>Archaea</taxon>
        <taxon>Methanobacteriati</taxon>
        <taxon>Methanobacteriota</taxon>
        <taxon>Stenosarchaea group</taxon>
        <taxon>Halobacteria</taxon>
        <taxon>Halobacteriales</taxon>
        <taxon>Natrialbaceae</taxon>
        <taxon>Natronosalvus</taxon>
    </lineage>
</organism>
<dbReference type="Proteomes" id="UP001321047">
    <property type="component" value="Unassembled WGS sequence"/>
</dbReference>
<keyword evidence="5" id="KW-0472">Membrane</keyword>
<comment type="subcellular location">
    <subcellularLocation>
        <location evidence="1">Cell envelope</location>
    </subcellularLocation>
</comment>
<dbReference type="Pfam" id="PF00116">
    <property type="entry name" value="COX2"/>
    <property type="match status" value="1"/>
</dbReference>
<protein>
    <submittedName>
        <fullName evidence="7">Cytochrome c oxidase subunit II</fullName>
    </submittedName>
</protein>
<dbReference type="InterPro" id="IPR008972">
    <property type="entry name" value="Cupredoxin"/>
</dbReference>
<dbReference type="RefSeq" id="WP_342808784.1">
    <property type="nucleotide sequence ID" value="NZ_JAOPJZ010000007.1"/>
</dbReference>
<dbReference type="PROSITE" id="PS50857">
    <property type="entry name" value="COX2_CUA"/>
    <property type="match status" value="1"/>
</dbReference>
<evidence type="ECO:0000256" key="4">
    <source>
        <dbReference type="SAM" id="MobiDB-lite"/>
    </source>
</evidence>
<dbReference type="GO" id="GO:0004129">
    <property type="term" value="F:cytochrome-c oxidase activity"/>
    <property type="evidence" value="ECO:0007669"/>
    <property type="project" value="InterPro"/>
</dbReference>
<evidence type="ECO:0000256" key="2">
    <source>
        <dbReference type="ARBA" id="ARBA00022723"/>
    </source>
</evidence>
<gene>
    <name evidence="7" type="ORF">OB919_10660</name>
</gene>
<sequence>MNIHNYEKLWLIAAMLLIIGFIVTITYGSVGLGIAMIDDSEETIDPNALEDHERFGDLGVHQTGDGEYDVNIRAYQFNFEPGSSALGVHDPIVVPENSEVTLYVTSPDVIHSFSVVGTNANTMVVPGEISVMTVEFNEAREYGILCNEYCGSGHHGMEGVIEVVPEDEFHLFSVAGVDAPESAQAGDEVEITATVDNDALDADSAAVSLEIGEETFENELEVDAESSASTTFTVDTGALDLEDAVDIDWTVTVEDGSEATLEDGSASGSIALETDDDENDDTTDDDNDESDGGDQ</sequence>
<keyword evidence="2" id="KW-0479">Metal-binding</keyword>
<dbReference type="EMBL" id="JAOPJZ010000007">
    <property type="protein sequence ID" value="MCU4752442.1"/>
    <property type="molecule type" value="Genomic_DNA"/>
</dbReference>
<keyword evidence="5" id="KW-1133">Transmembrane helix</keyword>
<feature type="domain" description="Cytochrome oxidase subunit II copper A binding" evidence="6">
    <location>
        <begin position="65"/>
        <end position="175"/>
    </location>
</feature>
<dbReference type="InterPro" id="IPR002429">
    <property type="entry name" value="CcO_II-like_C"/>
</dbReference>
<keyword evidence="5" id="KW-0812">Transmembrane</keyword>
<proteinExistence type="predicted"/>
<evidence type="ECO:0000313" key="8">
    <source>
        <dbReference type="Proteomes" id="UP001321047"/>
    </source>
</evidence>
<feature type="transmembrane region" description="Helical" evidence="5">
    <location>
        <begin position="9"/>
        <end position="37"/>
    </location>
</feature>
<evidence type="ECO:0000256" key="5">
    <source>
        <dbReference type="SAM" id="Phobius"/>
    </source>
</evidence>
<keyword evidence="8" id="KW-1185">Reference proteome</keyword>
<dbReference type="PANTHER" id="PTHR42838:SF2">
    <property type="entry name" value="NITROUS-OXIDE REDUCTASE"/>
    <property type="match status" value="1"/>
</dbReference>
<dbReference type="PANTHER" id="PTHR42838">
    <property type="entry name" value="CYTOCHROME C OXIDASE SUBUNIT II"/>
    <property type="match status" value="1"/>
</dbReference>
<dbReference type="AlphaFoldDB" id="A0AAP3E725"/>
<keyword evidence="3" id="KW-0186">Copper</keyword>
<name>A0AAP3E725_9EURY</name>
<evidence type="ECO:0000259" key="6">
    <source>
        <dbReference type="PROSITE" id="PS50857"/>
    </source>
</evidence>
<comment type="caution">
    <text evidence="7">The sequence shown here is derived from an EMBL/GenBank/DDBJ whole genome shotgun (WGS) entry which is preliminary data.</text>
</comment>
<dbReference type="PRINTS" id="PR01166">
    <property type="entry name" value="CYCOXIDASEII"/>
</dbReference>